<dbReference type="Gene3D" id="3.30.700.10">
    <property type="entry name" value="Glycoprotein, Type 4 Pilin"/>
    <property type="match status" value="1"/>
</dbReference>
<dbReference type="EMBL" id="JANUGX010000042">
    <property type="protein sequence ID" value="MCS0592371.1"/>
    <property type="molecule type" value="Genomic_DNA"/>
</dbReference>
<gene>
    <name evidence="2" type="ORF">NX782_24625</name>
</gene>
<protein>
    <submittedName>
        <fullName evidence="2">Type II secretion system GspH family protein</fullName>
    </submittedName>
</protein>
<reference evidence="2 3" key="1">
    <citation type="submission" date="2022-08" db="EMBL/GenBank/DDBJ databases">
        <title>Reclassification of Massilia species as members of the genera Telluria, Duganella, Pseudoduganella, Mokoshia gen. nov. and Zemynaea gen. nov. using orthogonal and non-orthogonal genome-based approaches.</title>
        <authorList>
            <person name="Bowman J.P."/>
        </authorList>
    </citation>
    <scope>NUCLEOTIDE SEQUENCE [LARGE SCALE GENOMIC DNA]</scope>
    <source>
        <strain evidence="2 3">LMG 28164</strain>
    </source>
</reference>
<dbReference type="InterPro" id="IPR045584">
    <property type="entry name" value="Pilin-like"/>
</dbReference>
<dbReference type="RefSeq" id="WP_258848140.1">
    <property type="nucleotide sequence ID" value="NZ_JANUGX010000042.1"/>
</dbReference>
<evidence type="ECO:0000313" key="2">
    <source>
        <dbReference type="EMBL" id="MCS0592371.1"/>
    </source>
</evidence>
<organism evidence="2 3">
    <name type="scientific">Massilia norwichensis</name>
    <dbReference type="NCBI Taxonomy" id="1442366"/>
    <lineage>
        <taxon>Bacteria</taxon>
        <taxon>Pseudomonadati</taxon>
        <taxon>Pseudomonadota</taxon>
        <taxon>Betaproteobacteria</taxon>
        <taxon>Burkholderiales</taxon>
        <taxon>Oxalobacteraceae</taxon>
        <taxon>Telluria group</taxon>
        <taxon>Massilia</taxon>
    </lineage>
</organism>
<comment type="caution">
    <text evidence="2">The sequence shown here is derived from an EMBL/GenBank/DDBJ whole genome shotgun (WGS) entry which is preliminary data.</text>
</comment>
<keyword evidence="3" id="KW-1185">Reference proteome</keyword>
<evidence type="ECO:0000313" key="3">
    <source>
        <dbReference type="Proteomes" id="UP001205560"/>
    </source>
</evidence>
<name>A0ABT2ADU5_9BURK</name>
<sequence length="139" mass="14720">MRISARQGGHTLLELTAVLTIIGTLSAFALPRYTDTMRSARVAKMEAARRAVNESAQIYHMKWTLAGSPARETVLDKVRMNAAGYPTSAGILVAAGLADHYDTRVAGVIAVDAQHPACSLVYVPESGTSVVNYIDGAGC</sequence>
<accession>A0ABT2ADU5</accession>
<keyword evidence="1" id="KW-0472">Membrane</keyword>
<evidence type="ECO:0000256" key="1">
    <source>
        <dbReference type="SAM" id="Phobius"/>
    </source>
</evidence>
<keyword evidence="1" id="KW-1133">Transmembrane helix</keyword>
<dbReference type="Proteomes" id="UP001205560">
    <property type="component" value="Unassembled WGS sequence"/>
</dbReference>
<keyword evidence="1" id="KW-0812">Transmembrane</keyword>
<dbReference type="NCBIfam" id="TIGR02532">
    <property type="entry name" value="IV_pilin_GFxxxE"/>
    <property type="match status" value="1"/>
</dbReference>
<proteinExistence type="predicted"/>
<dbReference type="SUPFAM" id="SSF54523">
    <property type="entry name" value="Pili subunits"/>
    <property type="match status" value="1"/>
</dbReference>
<feature type="transmembrane region" description="Helical" evidence="1">
    <location>
        <begin position="12"/>
        <end position="30"/>
    </location>
</feature>
<dbReference type="InterPro" id="IPR012902">
    <property type="entry name" value="N_methyl_site"/>
</dbReference>